<evidence type="ECO:0000256" key="6">
    <source>
        <dbReference type="ARBA" id="ARBA00022723"/>
    </source>
</evidence>
<comment type="catalytic activity">
    <reaction evidence="8">
        <text>(6R)-5,10-methylene-5,6,7,8-tetrahydrofolate + 3-methyl-2-oxobutanoate + H2O = 2-dehydropantoate + (6S)-5,6,7,8-tetrahydrofolate</text>
        <dbReference type="Rhea" id="RHEA:11824"/>
        <dbReference type="ChEBI" id="CHEBI:11561"/>
        <dbReference type="ChEBI" id="CHEBI:11851"/>
        <dbReference type="ChEBI" id="CHEBI:15377"/>
        <dbReference type="ChEBI" id="CHEBI:15636"/>
        <dbReference type="ChEBI" id="CHEBI:57453"/>
        <dbReference type="EC" id="2.1.2.11"/>
    </reaction>
</comment>
<accession>A0A370GZK7</accession>
<comment type="similarity">
    <text evidence="2 8">Belongs to the PanB family.</text>
</comment>
<evidence type="ECO:0000313" key="12">
    <source>
        <dbReference type="EMBL" id="RDI48104.1"/>
    </source>
</evidence>
<feature type="binding site" evidence="8 11">
    <location>
        <position position="42"/>
    </location>
    <ligand>
        <name>Mg(2+)</name>
        <dbReference type="ChEBI" id="CHEBI:18420"/>
    </ligand>
</feature>
<evidence type="ECO:0000313" key="13">
    <source>
        <dbReference type="Proteomes" id="UP000254720"/>
    </source>
</evidence>
<evidence type="ECO:0000256" key="4">
    <source>
        <dbReference type="ARBA" id="ARBA00022655"/>
    </source>
</evidence>
<evidence type="ECO:0000256" key="10">
    <source>
        <dbReference type="PIRSR" id="PIRSR000388-2"/>
    </source>
</evidence>
<dbReference type="EC" id="2.1.2.11" evidence="8"/>
<keyword evidence="8" id="KW-0963">Cytoplasm</keyword>
<name>A0A370GZK7_9COXI</name>
<dbReference type="GO" id="GO:0032259">
    <property type="term" value="P:methylation"/>
    <property type="evidence" value="ECO:0007669"/>
    <property type="project" value="UniProtKB-KW"/>
</dbReference>
<evidence type="ECO:0000256" key="3">
    <source>
        <dbReference type="ARBA" id="ARBA00011424"/>
    </source>
</evidence>
<dbReference type="RefSeq" id="WP_114833583.1">
    <property type="nucleotide sequence ID" value="NZ_LR699114.1"/>
</dbReference>
<dbReference type="GO" id="GO:0005737">
    <property type="term" value="C:cytoplasm"/>
    <property type="evidence" value="ECO:0007669"/>
    <property type="project" value="UniProtKB-SubCell"/>
</dbReference>
<feature type="binding site" evidence="8 11">
    <location>
        <position position="81"/>
    </location>
    <ligand>
        <name>Mg(2+)</name>
        <dbReference type="ChEBI" id="CHEBI:18420"/>
    </ligand>
</feature>
<evidence type="ECO:0000256" key="1">
    <source>
        <dbReference type="ARBA" id="ARBA00005033"/>
    </source>
</evidence>
<comment type="cofactor">
    <cofactor evidence="8 11">
        <name>Mg(2+)</name>
        <dbReference type="ChEBI" id="CHEBI:18420"/>
    </cofactor>
    <text evidence="8 11">Binds 1 Mg(2+) ion per subunit.</text>
</comment>
<keyword evidence="5 8" id="KW-0808">Transferase</keyword>
<dbReference type="CDD" id="cd06557">
    <property type="entry name" value="KPHMT-like"/>
    <property type="match status" value="1"/>
</dbReference>
<dbReference type="NCBIfam" id="NF001452">
    <property type="entry name" value="PRK00311.1"/>
    <property type="match status" value="1"/>
</dbReference>
<dbReference type="GO" id="GO:0008168">
    <property type="term" value="F:methyltransferase activity"/>
    <property type="evidence" value="ECO:0007669"/>
    <property type="project" value="UniProtKB-KW"/>
</dbReference>
<dbReference type="AlphaFoldDB" id="A0A370GZK7"/>
<dbReference type="EMBL" id="QQAX01000003">
    <property type="protein sequence ID" value="RDI48104.1"/>
    <property type="molecule type" value="Genomic_DNA"/>
</dbReference>
<comment type="function">
    <text evidence="7 8">Catalyzes the reversible reaction in which hydroxymethyl group from 5,10-methylenetetrahydrofolate is transferred onto alpha-ketoisovalerate to form ketopantoate.</text>
</comment>
<dbReference type="UniPathway" id="UPA00028">
    <property type="reaction ID" value="UER00003"/>
</dbReference>
<protein>
    <recommendedName>
        <fullName evidence="8">3-methyl-2-oxobutanoate hydroxymethyltransferase</fullName>
        <ecNumber evidence="8">2.1.2.11</ecNumber>
    </recommendedName>
    <alternativeName>
        <fullName evidence="8">Ketopantoate hydroxymethyltransferase</fullName>
        <shortName evidence="8">KPHMT</shortName>
    </alternativeName>
</protein>
<dbReference type="GO" id="GO:0015940">
    <property type="term" value="P:pantothenate biosynthetic process"/>
    <property type="evidence" value="ECO:0007669"/>
    <property type="project" value="UniProtKB-UniRule"/>
</dbReference>
<evidence type="ECO:0000256" key="5">
    <source>
        <dbReference type="ARBA" id="ARBA00022679"/>
    </source>
</evidence>
<feature type="binding site" evidence="8 11">
    <location>
        <position position="112"/>
    </location>
    <ligand>
        <name>Mg(2+)</name>
        <dbReference type="ChEBI" id="CHEBI:18420"/>
    </ligand>
</feature>
<evidence type="ECO:0000256" key="2">
    <source>
        <dbReference type="ARBA" id="ARBA00008676"/>
    </source>
</evidence>
<keyword evidence="8 11" id="KW-0460">Magnesium</keyword>
<dbReference type="GO" id="GO:0000287">
    <property type="term" value="F:magnesium ion binding"/>
    <property type="evidence" value="ECO:0007669"/>
    <property type="project" value="TreeGrafter"/>
</dbReference>
<dbReference type="PANTHER" id="PTHR20881">
    <property type="entry name" value="3-METHYL-2-OXOBUTANOATE HYDROXYMETHYLTRANSFERASE"/>
    <property type="match status" value="1"/>
</dbReference>
<gene>
    <name evidence="8" type="primary">panB</name>
    <name evidence="12" type="ORF">C8D86_10369</name>
</gene>
<dbReference type="OrthoDB" id="9781789at2"/>
<dbReference type="Gene3D" id="3.20.20.60">
    <property type="entry name" value="Phosphoenolpyruvate-binding domains"/>
    <property type="match status" value="1"/>
</dbReference>
<comment type="subunit">
    <text evidence="3 8">Homodecamer; pentamer of dimers.</text>
</comment>
<comment type="subcellular location">
    <subcellularLocation>
        <location evidence="8">Cytoplasm</location>
    </subcellularLocation>
</comment>
<keyword evidence="6 8" id="KW-0479">Metal-binding</keyword>
<reference evidence="12 13" key="1">
    <citation type="submission" date="2018-07" db="EMBL/GenBank/DDBJ databases">
        <title>Genomic Encyclopedia of Type Strains, Phase IV (KMG-IV): sequencing the most valuable type-strain genomes for metagenomic binning, comparative biology and taxonomic classification.</title>
        <authorList>
            <person name="Goeker M."/>
        </authorList>
    </citation>
    <scope>NUCLEOTIDE SEQUENCE [LARGE SCALE GENOMIC DNA]</scope>
    <source>
        <strain evidence="12 13">DSM 16500</strain>
    </source>
</reference>
<evidence type="ECO:0000256" key="9">
    <source>
        <dbReference type="PIRSR" id="PIRSR000388-1"/>
    </source>
</evidence>
<dbReference type="NCBIfam" id="TIGR00222">
    <property type="entry name" value="panB"/>
    <property type="match status" value="1"/>
</dbReference>
<feature type="binding site" evidence="8 10">
    <location>
        <position position="110"/>
    </location>
    <ligand>
        <name>3-methyl-2-oxobutanoate</name>
        <dbReference type="ChEBI" id="CHEBI:11851"/>
    </ligand>
</feature>
<dbReference type="GO" id="GO:0003864">
    <property type="term" value="F:3-methyl-2-oxobutanoate hydroxymethyltransferase activity"/>
    <property type="evidence" value="ECO:0007669"/>
    <property type="project" value="UniProtKB-UniRule"/>
</dbReference>
<feature type="active site" description="Proton acceptor" evidence="8 9">
    <location>
        <position position="179"/>
    </location>
</feature>
<proteinExistence type="inferred from homology"/>
<keyword evidence="13" id="KW-1185">Reference proteome</keyword>
<dbReference type="InterPro" id="IPR040442">
    <property type="entry name" value="Pyrv_kinase-like_dom_sf"/>
</dbReference>
<organism evidence="12 13">
    <name type="scientific">Aquicella lusitana</name>
    <dbReference type="NCBI Taxonomy" id="254246"/>
    <lineage>
        <taxon>Bacteria</taxon>
        <taxon>Pseudomonadati</taxon>
        <taxon>Pseudomonadota</taxon>
        <taxon>Gammaproteobacteria</taxon>
        <taxon>Legionellales</taxon>
        <taxon>Coxiellaceae</taxon>
        <taxon>Aquicella</taxon>
    </lineage>
</organism>
<keyword evidence="12" id="KW-0489">Methyltransferase</keyword>
<comment type="caution">
    <text evidence="12">The sequence shown here is derived from an EMBL/GenBank/DDBJ whole genome shotgun (WGS) entry which is preliminary data.</text>
</comment>
<feature type="binding site" evidence="8 10">
    <location>
        <begin position="42"/>
        <end position="43"/>
    </location>
    <ligand>
        <name>3-methyl-2-oxobutanoate</name>
        <dbReference type="ChEBI" id="CHEBI:11851"/>
    </ligand>
</feature>
<sequence>MNVLDFYTKKQKGDKISMITCYDYTSARLLAETPVDCLLVGDSVAMTMHGYKDTLSATLEMMCFHTSAVSRGAGNKFIVGDMPFLSYRKSLSKNVTAAQVLMQAGAHAVKLECAAGNAKLVRHLTESGIPVMGHLGLTPQSVYALGGYKVQGKTQESAARLKEDALILQEAGCFAIVLECVPAPLAKTVTQQLSVPTIGIGAGPDTDGQVLVFQDLLGLNQDFKPKFVKAFVNGYEQLKQGIETYISAVKSGEFPQHEHCFEN</sequence>
<dbReference type="HAMAP" id="MF_00156">
    <property type="entry name" value="PanB"/>
    <property type="match status" value="1"/>
</dbReference>
<evidence type="ECO:0000256" key="7">
    <source>
        <dbReference type="ARBA" id="ARBA00056497"/>
    </source>
</evidence>
<evidence type="ECO:0000256" key="11">
    <source>
        <dbReference type="PIRSR" id="PIRSR000388-3"/>
    </source>
</evidence>
<keyword evidence="4 8" id="KW-0566">Pantothenate biosynthesis</keyword>
<feature type="binding site" evidence="8 10">
    <location>
        <position position="81"/>
    </location>
    <ligand>
        <name>3-methyl-2-oxobutanoate</name>
        <dbReference type="ChEBI" id="CHEBI:11851"/>
    </ligand>
</feature>
<dbReference type="Proteomes" id="UP000254720">
    <property type="component" value="Unassembled WGS sequence"/>
</dbReference>
<dbReference type="FunFam" id="3.20.20.60:FF:000003">
    <property type="entry name" value="3-methyl-2-oxobutanoate hydroxymethyltransferase"/>
    <property type="match status" value="1"/>
</dbReference>
<dbReference type="InterPro" id="IPR015813">
    <property type="entry name" value="Pyrv/PenolPyrv_kinase-like_dom"/>
</dbReference>
<dbReference type="PIRSF" id="PIRSF000388">
    <property type="entry name" value="Pantoate_hydroxy_MeTrfase"/>
    <property type="match status" value="1"/>
</dbReference>
<dbReference type="PANTHER" id="PTHR20881:SF0">
    <property type="entry name" value="3-METHYL-2-OXOBUTANOATE HYDROXYMETHYLTRANSFERASE"/>
    <property type="match status" value="1"/>
</dbReference>
<evidence type="ECO:0000256" key="8">
    <source>
        <dbReference type="HAMAP-Rule" id="MF_00156"/>
    </source>
</evidence>
<comment type="pathway">
    <text evidence="1 8">Cofactor biosynthesis; (R)-pantothenate biosynthesis; (R)-pantoate from 3-methyl-2-oxobutanoate: step 1/2.</text>
</comment>
<dbReference type="SUPFAM" id="SSF51621">
    <property type="entry name" value="Phosphoenolpyruvate/pyruvate domain"/>
    <property type="match status" value="1"/>
</dbReference>
<dbReference type="InterPro" id="IPR003700">
    <property type="entry name" value="Pantoate_hydroxy_MeTrfase"/>
</dbReference>
<dbReference type="Pfam" id="PF02548">
    <property type="entry name" value="Pantoate_transf"/>
    <property type="match status" value="1"/>
</dbReference>